<dbReference type="Pfam" id="PF11192">
    <property type="entry name" value="DUF2977"/>
    <property type="match status" value="1"/>
</dbReference>
<dbReference type="InterPro" id="IPR021358">
    <property type="entry name" value="DUF2977"/>
</dbReference>
<sequence>MRIQINDKNEIIGYVTEGDLEGGIEVEIPNYLLEDFQPRKLIYVNGKIEINTNYSEDVNKSTQTAVTNTLGNDGELRKMFANMQIQLVQANMIVMQLSKQNARLSQEMVVLNQKIDGGSEYENVIPKVRRY</sequence>
<organism evidence="2 3">
    <name type="scientific">Staphylococcus epidermidis</name>
    <dbReference type="NCBI Taxonomy" id="1282"/>
    <lineage>
        <taxon>Bacteria</taxon>
        <taxon>Bacillati</taxon>
        <taxon>Bacillota</taxon>
        <taxon>Bacilli</taxon>
        <taxon>Bacillales</taxon>
        <taxon>Staphylococcaceae</taxon>
        <taxon>Staphylococcus</taxon>
    </lineage>
</organism>
<reference evidence="2 3" key="1">
    <citation type="submission" date="2017-10" db="EMBL/GenBank/DDBJ databases">
        <title>genome sequences of Staph epi in chlorhexidine trial.</title>
        <authorList>
            <person name="Greninger A.L."/>
            <person name="Addetia A."/>
            <person name="Qin X."/>
            <person name="Zerr D."/>
        </authorList>
    </citation>
    <scope>NUCLEOTIDE SEQUENCE [LARGE SCALE GENOMIC DNA]</scope>
    <source>
        <strain evidence="2 3">SCH-17</strain>
    </source>
</reference>
<dbReference type="AlphaFoldDB" id="A0AAE5QVL6"/>
<feature type="coiled-coil region" evidence="1">
    <location>
        <begin position="87"/>
        <end position="114"/>
    </location>
</feature>
<evidence type="ECO:0000313" key="3">
    <source>
        <dbReference type="Proteomes" id="UP000228502"/>
    </source>
</evidence>
<evidence type="ECO:0008006" key="4">
    <source>
        <dbReference type="Google" id="ProtNLM"/>
    </source>
</evidence>
<evidence type="ECO:0000313" key="2">
    <source>
        <dbReference type="EMBL" id="PIH09098.1"/>
    </source>
</evidence>
<evidence type="ECO:0000256" key="1">
    <source>
        <dbReference type="SAM" id="Coils"/>
    </source>
</evidence>
<gene>
    <name evidence="2" type="ORF">CTJ08_12850</name>
</gene>
<dbReference type="Proteomes" id="UP000228502">
    <property type="component" value="Unassembled WGS sequence"/>
</dbReference>
<accession>A0AAE5QVL6</accession>
<dbReference type="RefSeq" id="WP_257212470.1">
    <property type="nucleotide sequence ID" value="NZ_PEJG01000047.1"/>
</dbReference>
<proteinExistence type="predicted"/>
<dbReference type="EMBL" id="PEJG01000047">
    <property type="protein sequence ID" value="PIH09098.1"/>
    <property type="molecule type" value="Genomic_DNA"/>
</dbReference>
<name>A0AAE5QVL6_STAEP</name>
<comment type="caution">
    <text evidence="2">The sequence shown here is derived from an EMBL/GenBank/DDBJ whole genome shotgun (WGS) entry which is preliminary data.</text>
</comment>
<keyword evidence="1" id="KW-0175">Coiled coil</keyword>
<protein>
    <recommendedName>
        <fullName evidence="4">DUF2977 domain-containing protein</fullName>
    </recommendedName>
</protein>